<organism evidence="1 2">
    <name type="scientific">Streptomyces massasporeus</name>
    <dbReference type="NCBI Taxonomy" id="67324"/>
    <lineage>
        <taxon>Bacteria</taxon>
        <taxon>Bacillati</taxon>
        <taxon>Actinomycetota</taxon>
        <taxon>Actinomycetes</taxon>
        <taxon>Kitasatosporales</taxon>
        <taxon>Streptomycetaceae</taxon>
        <taxon>Streptomyces</taxon>
    </lineage>
</organism>
<dbReference type="Proteomes" id="UP001601288">
    <property type="component" value="Unassembled WGS sequence"/>
</dbReference>
<proteinExistence type="predicted"/>
<dbReference type="RefSeq" id="WP_358286009.1">
    <property type="nucleotide sequence ID" value="NZ_JBEYGJ010000024.1"/>
</dbReference>
<gene>
    <name evidence="1" type="ORF">ACFYM3_26770</name>
</gene>
<evidence type="ECO:0000313" key="2">
    <source>
        <dbReference type="Proteomes" id="UP001601288"/>
    </source>
</evidence>
<comment type="caution">
    <text evidence="1">The sequence shown here is derived from an EMBL/GenBank/DDBJ whole genome shotgun (WGS) entry which is preliminary data.</text>
</comment>
<evidence type="ECO:0000313" key="1">
    <source>
        <dbReference type="EMBL" id="MFE9228172.1"/>
    </source>
</evidence>
<protein>
    <submittedName>
        <fullName evidence="1">Uncharacterized protein</fullName>
    </submittedName>
</protein>
<reference evidence="1 2" key="1">
    <citation type="submission" date="2024-10" db="EMBL/GenBank/DDBJ databases">
        <title>The Natural Products Discovery Center: Release of the First 8490 Sequenced Strains for Exploring Actinobacteria Biosynthetic Diversity.</title>
        <authorList>
            <person name="Kalkreuter E."/>
            <person name="Kautsar S.A."/>
            <person name="Yang D."/>
            <person name="Bader C.D."/>
            <person name="Teijaro C.N."/>
            <person name="Fluegel L."/>
            <person name="Davis C.M."/>
            <person name="Simpson J.R."/>
            <person name="Lauterbach L."/>
            <person name="Steele A.D."/>
            <person name="Gui C."/>
            <person name="Meng S."/>
            <person name="Li G."/>
            <person name="Viehrig K."/>
            <person name="Ye F."/>
            <person name="Su P."/>
            <person name="Kiefer A.F."/>
            <person name="Nichols A."/>
            <person name="Cepeda A.J."/>
            <person name="Yan W."/>
            <person name="Fan B."/>
            <person name="Jiang Y."/>
            <person name="Adhikari A."/>
            <person name="Zheng C.-J."/>
            <person name="Schuster L."/>
            <person name="Cowan T.M."/>
            <person name="Smanski M.J."/>
            <person name="Chevrette M.G."/>
            <person name="De Carvalho L.P.S."/>
            <person name="Shen B."/>
        </authorList>
    </citation>
    <scope>NUCLEOTIDE SEQUENCE [LARGE SCALE GENOMIC DNA]</scope>
    <source>
        <strain evidence="1 2">NPDC007066</strain>
    </source>
</reference>
<keyword evidence="2" id="KW-1185">Reference proteome</keyword>
<dbReference type="EMBL" id="JBIAFP010000017">
    <property type="protein sequence ID" value="MFE9228172.1"/>
    <property type="molecule type" value="Genomic_DNA"/>
</dbReference>
<sequence>MSRSVKDLGEADGDRWAVGFAGDQGLGVVGEVLVEVAERDALGGLCLGDGLNGPRSAEAGQ</sequence>
<accession>A0ABW6LKW8</accession>
<name>A0ABW6LKW8_9ACTN</name>